<evidence type="ECO:0000313" key="2">
    <source>
        <dbReference type="Proteomes" id="UP000032721"/>
    </source>
</evidence>
<dbReference type="AlphaFoldDB" id="A0A068QUT8"/>
<protein>
    <submittedName>
        <fullName evidence="1">Uncharacterized protein</fullName>
    </submittedName>
</protein>
<proteinExistence type="predicted"/>
<reference evidence="1 2" key="1">
    <citation type="submission" date="2013-07" db="EMBL/GenBank/DDBJ databases">
        <authorList>
            <person name="Genoscope - CEA"/>
        </authorList>
    </citation>
    <scope>NUCLEOTIDE SEQUENCE [LARGE SCALE GENOMIC DNA]</scope>
    <source>
        <strain evidence="2">FRM16 / DSM 17909</strain>
    </source>
</reference>
<evidence type="ECO:0000313" key="1">
    <source>
        <dbReference type="EMBL" id="CDG18421.1"/>
    </source>
</evidence>
<dbReference type="KEGG" id="xdo:XDD1_2722"/>
<sequence length="68" mass="8051">MNFIYILGLKIIKKEGYITLRNLFMNFNNYLLTNNNLINILYYGKSDGLLLICVELSVFPDEYSKFLF</sequence>
<dbReference type="EMBL" id="FO704550">
    <property type="protein sequence ID" value="CDG18421.1"/>
    <property type="molecule type" value="Genomic_DNA"/>
</dbReference>
<dbReference type="HOGENOM" id="CLU_2793111_0_0_6"/>
<name>A0A068QUT8_9GAMM</name>
<dbReference type="STRING" id="351671.XDD1_2722"/>
<organism evidence="1 2">
    <name type="scientific">Xenorhabdus doucetiae</name>
    <dbReference type="NCBI Taxonomy" id="351671"/>
    <lineage>
        <taxon>Bacteria</taxon>
        <taxon>Pseudomonadati</taxon>
        <taxon>Pseudomonadota</taxon>
        <taxon>Gammaproteobacteria</taxon>
        <taxon>Enterobacterales</taxon>
        <taxon>Morganellaceae</taxon>
        <taxon>Xenorhabdus</taxon>
    </lineage>
</organism>
<dbReference type="Proteomes" id="UP000032721">
    <property type="component" value="Chromosome"/>
</dbReference>
<gene>
    <name evidence="1" type="ORF">XDD1_2722</name>
</gene>
<accession>A0A068QUT8</accession>